<sequence>MDFLLWDFRICIAGVLNELREKPSSVVVKEHKRPTNWQVRGKQENWNKERSKQMLADTSGDSEGLQFRADSDKEADYQHLFAAIKMGSNGYHTDNY</sequence>
<keyword evidence="2" id="KW-1185">Reference proteome</keyword>
<reference evidence="1 2" key="1">
    <citation type="submission" date="2024-09" db="EMBL/GenBank/DDBJ databases">
        <title>Chromosome-scale assembly of Riccia fluitans.</title>
        <authorList>
            <person name="Paukszto L."/>
            <person name="Sawicki J."/>
            <person name="Karawczyk K."/>
            <person name="Piernik-Szablinska J."/>
            <person name="Szczecinska M."/>
            <person name="Mazdziarz M."/>
        </authorList>
    </citation>
    <scope>NUCLEOTIDE SEQUENCE [LARGE SCALE GENOMIC DNA]</scope>
    <source>
        <strain evidence="1">Rf_01</strain>
        <tissue evidence="1">Aerial parts of the thallus</tissue>
    </source>
</reference>
<protein>
    <submittedName>
        <fullName evidence="1">Uncharacterized protein</fullName>
    </submittedName>
</protein>
<dbReference type="AlphaFoldDB" id="A0ABD1YBW5"/>
<dbReference type="EMBL" id="JBHFFA010000005">
    <property type="protein sequence ID" value="KAL2623904.1"/>
    <property type="molecule type" value="Genomic_DNA"/>
</dbReference>
<comment type="caution">
    <text evidence="1">The sequence shown here is derived from an EMBL/GenBank/DDBJ whole genome shotgun (WGS) entry which is preliminary data.</text>
</comment>
<proteinExistence type="predicted"/>
<organism evidence="1 2">
    <name type="scientific">Riccia fluitans</name>
    <dbReference type="NCBI Taxonomy" id="41844"/>
    <lineage>
        <taxon>Eukaryota</taxon>
        <taxon>Viridiplantae</taxon>
        <taxon>Streptophyta</taxon>
        <taxon>Embryophyta</taxon>
        <taxon>Marchantiophyta</taxon>
        <taxon>Marchantiopsida</taxon>
        <taxon>Marchantiidae</taxon>
        <taxon>Marchantiales</taxon>
        <taxon>Ricciaceae</taxon>
        <taxon>Riccia</taxon>
    </lineage>
</organism>
<accession>A0ABD1YBW5</accession>
<dbReference type="Proteomes" id="UP001605036">
    <property type="component" value="Unassembled WGS sequence"/>
</dbReference>
<gene>
    <name evidence="1" type="ORF">R1flu_008149</name>
</gene>
<evidence type="ECO:0000313" key="1">
    <source>
        <dbReference type="EMBL" id="KAL2623904.1"/>
    </source>
</evidence>
<evidence type="ECO:0000313" key="2">
    <source>
        <dbReference type="Proteomes" id="UP001605036"/>
    </source>
</evidence>
<name>A0ABD1YBW5_9MARC</name>